<dbReference type="RefSeq" id="WP_378416055.1">
    <property type="nucleotide sequence ID" value="NZ_JBHSFO010000003.1"/>
</dbReference>
<evidence type="ECO:0000256" key="1">
    <source>
        <dbReference type="ARBA" id="ARBA00001311"/>
    </source>
</evidence>
<gene>
    <name evidence="5" type="ORF">ACFO6S_08870</name>
</gene>
<dbReference type="SUPFAM" id="SSF75304">
    <property type="entry name" value="Amidase signature (AS) enzymes"/>
    <property type="match status" value="1"/>
</dbReference>
<dbReference type="EMBL" id="JBHSFO010000003">
    <property type="protein sequence ID" value="MFC4603791.1"/>
    <property type="molecule type" value="Genomic_DNA"/>
</dbReference>
<dbReference type="EC" id="3.5.1.4" evidence="3"/>
<dbReference type="Pfam" id="PF01425">
    <property type="entry name" value="Amidase"/>
    <property type="match status" value="1"/>
</dbReference>
<dbReference type="PANTHER" id="PTHR11895:SF7">
    <property type="entry name" value="GLUTAMYL-TRNA(GLN) AMIDOTRANSFERASE SUBUNIT A, MITOCHONDRIAL"/>
    <property type="match status" value="1"/>
</dbReference>
<evidence type="ECO:0000256" key="3">
    <source>
        <dbReference type="ARBA" id="ARBA00012922"/>
    </source>
</evidence>
<evidence type="ECO:0000313" key="5">
    <source>
        <dbReference type="EMBL" id="MFC4603791.1"/>
    </source>
</evidence>
<dbReference type="InterPro" id="IPR023631">
    <property type="entry name" value="Amidase_dom"/>
</dbReference>
<feature type="domain" description="Amidase" evidence="4">
    <location>
        <begin position="25"/>
        <end position="427"/>
    </location>
</feature>
<reference evidence="6" key="1">
    <citation type="journal article" date="2019" name="Int. J. Syst. Evol. Microbiol.">
        <title>The Global Catalogue of Microorganisms (GCM) 10K type strain sequencing project: providing services to taxonomists for standard genome sequencing and annotation.</title>
        <authorList>
            <consortium name="The Broad Institute Genomics Platform"/>
            <consortium name="The Broad Institute Genome Sequencing Center for Infectious Disease"/>
            <person name="Wu L."/>
            <person name="Ma J."/>
        </authorList>
    </citation>
    <scope>NUCLEOTIDE SEQUENCE [LARGE SCALE GENOMIC DNA]</scope>
    <source>
        <strain evidence="6">CCUG 54520</strain>
    </source>
</reference>
<dbReference type="InterPro" id="IPR000120">
    <property type="entry name" value="Amidase"/>
</dbReference>
<organism evidence="5 6">
    <name type="scientific">Rhodococcus kronopolitis</name>
    <dbReference type="NCBI Taxonomy" id="1460226"/>
    <lineage>
        <taxon>Bacteria</taxon>
        <taxon>Bacillati</taxon>
        <taxon>Actinomycetota</taxon>
        <taxon>Actinomycetes</taxon>
        <taxon>Mycobacteriales</taxon>
        <taxon>Nocardiaceae</taxon>
        <taxon>Rhodococcus</taxon>
    </lineage>
</organism>
<dbReference type="Proteomes" id="UP001595914">
    <property type="component" value="Unassembled WGS sequence"/>
</dbReference>
<dbReference type="InterPro" id="IPR036928">
    <property type="entry name" value="AS_sf"/>
</dbReference>
<proteinExistence type="inferred from homology"/>
<evidence type="ECO:0000313" key="6">
    <source>
        <dbReference type="Proteomes" id="UP001595914"/>
    </source>
</evidence>
<comment type="caution">
    <text evidence="5">The sequence shown here is derived from an EMBL/GenBank/DDBJ whole genome shotgun (WGS) entry which is preliminary data.</text>
</comment>
<evidence type="ECO:0000259" key="4">
    <source>
        <dbReference type="Pfam" id="PF01425"/>
    </source>
</evidence>
<comment type="catalytic activity">
    <reaction evidence="1">
        <text>a monocarboxylic acid amide + H2O = a monocarboxylate + NH4(+)</text>
        <dbReference type="Rhea" id="RHEA:12020"/>
        <dbReference type="ChEBI" id="CHEBI:15377"/>
        <dbReference type="ChEBI" id="CHEBI:28938"/>
        <dbReference type="ChEBI" id="CHEBI:35757"/>
        <dbReference type="ChEBI" id="CHEBI:83628"/>
        <dbReference type="EC" id="3.5.1.4"/>
    </reaction>
</comment>
<dbReference type="Gene3D" id="3.90.1300.10">
    <property type="entry name" value="Amidase signature (AS) domain"/>
    <property type="match status" value="1"/>
</dbReference>
<sequence>MTGPDFTAASIAARVRAGELDPADAVDDALDRIAARDATFGAFVTVRVEQARAEAVALAERPDLASLPLAGVPIAIKDNVAVAGLPEGDGSAATSAVPKSVDHPVVARLRAAGAVVVGVTAVPELCVFGATDTPDVITRNPWNLDRTPGGSSGGSAAAVAAGMVPVAHGADGMGSIRIPSAACGLVGLKPGRGVVPAELGVHSWFGMSENGPLTTTVEDAALLLSVMAGRPELAEISDPGTLRIGVSVAAPLPMVRVDPHWRAAAEGAAARLGGAGHHVAAARLPYPANPLPLLARWTAGTAADADALDPALLQPRTRRHAALGRTLKRFVTPGPVERLTAALERCFAEYDVVITPTLAASPIEALRWSEKSWLSNIVANIRYAPFPSLWNLVGWPAVTVPAGIHPESGTPLAVQIVAPPGGEARILAVAAQLEQLQPWTRVASV</sequence>
<evidence type="ECO:0000256" key="2">
    <source>
        <dbReference type="ARBA" id="ARBA00009199"/>
    </source>
</evidence>
<keyword evidence="6" id="KW-1185">Reference proteome</keyword>
<accession>A0ABV9FP37</accession>
<comment type="similarity">
    <text evidence="2">Belongs to the amidase family.</text>
</comment>
<protein>
    <recommendedName>
        <fullName evidence="3">amidase</fullName>
        <ecNumber evidence="3">3.5.1.4</ecNumber>
    </recommendedName>
</protein>
<name>A0ABV9FP37_9NOCA</name>
<dbReference type="PANTHER" id="PTHR11895">
    <property type="entry name" value="TRANSAMIDASE"/>
    <property type="match status" value="1"/>
</dbReference>